<reference evidence="7" key="1">
    <citation type="submission" date="2021-02" db="EMBL/GenBank/DDBJ databases">
        <title>Infant gut strain persistence is associated with maternal origin, phylogeny, and functional potential including surface adhesion and iron acquisition.</title>
        <authorList>
            <person name="Lou Y.C."/>
        </authorList>
    </citation>
    <scope>NUCLEOTIDE SEQUENCE</scope>
    <source>
        <strain evidence="7">L3_106_000M1_dasL3_106_000M1_concoct_15</strain>
    </source>
</reference>
<dbReference type="Gene3D" id="3.40.50.1010">
    <property type="entry name" value="5'-nuclease"/>
    <property type="match status" value="1"/>
</dbReference>
<comment type="cofactor">
    <cofactor evidence="1">
        <name>Mg(2+)</name>
        <dbReference type="ChEBI" id="CHEBI:18420"/>
    </cofactor>
</comment>
<feature type="transmembrane region" description="Helical" evidence="5">
    <location>
        <begin position="130"/>
        <end position="151"/>
    </location>
</feature>
<dbReference type="InterPro" id="IPR052041">
    <property type="entry name" value="Nucleic_acid_metab_PIN/TRAM"/>
</dbReference>
<dbReference type="InterPro" id="IPR002792">
    <property type="entry name" value="TRAM_dom"/>
</dbReference>
<evidence type="ECO:0000256" key="3">
    <source>
        <dbReference type="ARBA" id="ARBA00022801"/>
    </source>
</evidence>
<keyword evidence="2" id="KW-0540">Nuclease</keyword>
<feature type="transmembrane region" description="Helical" evidence="5">
    <location>
        <begin position="103"/>
        <end position="124"/>
    </location>
</feature>
<evidence type="ECO:0000256" key="2">
    <source>
        <dbReference type="ARBA" id="ARBA00022722"/>
    </source>
</evidence>
<dbReference type="SUPFAM" id="SSF88723">
    <property type="entry name" value="PIN domain-like"/>
    <property type="match status" value="1"/>
</dbReference>
<dbReference type="EMBL" id="JAGZCZ010000015">
    <property type="protein sequence ID" value="MBS5520574.1"/>
    <property type="molecule type" value="Genomic_DNA"/>
</dbReference>
<keyword evidence="4" id="KW-0460">Magnesium</keyword>
<keyword evidence="5" id="KW-0472">Membrane</keyword>
<keyword evidence="5" id="KW-1133">Transmembrane helix</keyword>
<dbReference type="GO" id="GO:0016787">
    <property type="term" value="F:hydrolase activity"/>
    <property type="evidence" value="ECO:0007669"/>
    <property type="project" value="UniProtKB-KW"/>
</dbReference>
<proteinExistence type="predicted"/>
<dbReference type="InterPro" id="IPR002716">
    <property type="entry name" value="PIN_dom"/>
</dbReference>
<dbReference type="PROSITE" id="PS50926">
    <property type="entry name" value="TRAM"/>
    <property type="match status" value="1"/>
</dbReference>
<dbReference type="Pfam" id="PF01938">
    <property type="entry name" value="TRAM"/>
    <property type="match status" value="1"/>
</dbReference>
<dbReference type="AlphaFoldDB" id="A0A943EMD0"/>
<accession>A0A943EMD0</accession>
<dbReference type="PANTHER" id="PTHR11603:SF147">
    <property type="entry name" value="MEMBRANE PROTEIN"/>
    <property type="match status" value="1"/>
</dbReference>
<dbReference type="Proteomes" id="UP000754226">
    <property type="component" value="Unassembled WGS sequence"/>
</dbReference>
<feature type="transmembrane region" description="Helical" evidence="5">
    <location>
        <begin position="59"/>
        <end position="83"/>
    </location>
</feature>
<name>A0A943EMD0_9FIRM</name>
<sequence length="378" mass="41458">MKFTKGGDFMLEKISRFLIILVFAISGLLIMEVAAPFLSQFVSNEYLKVGFLGVTPLRLALGLLGLVVFGSLGKWAAPFLMNLTMRFSERMAMYLADLPTSDIFVLAIGVILGLIVAALLGTSFSRLPLIGPYISLIFSILGTIVGAKVALNKRTDIVSFFNRIWFSSRVKESSKKTASHVSRTHKLLDTSVLIDGRILEIIRLGFLEGTIIIPKFVLEELQKIADSADTLKRNRGRRGLDIVQEIKDLKNISIEIVDKDFDDLTEVDAKLVRLAAQMKGVLATNDFNLSKVAKIQGVPVLNVNDLANALKQAVLPGEELRIFLAKEGKEQGQAIGYLDDGTMVVVENGKRSVNQTVPVTVASVLQTSAGRMIFAKMK</sequence>
<dbReference type="Pfam" id="PF01850">
    <property type="entry name" value="PIN"/>
    <property type="match status" value="1"/>
</dbReference>
<feature type="transmembrane region" description="Helical" evidence="5">
    <location>
        <begin position="17"/>
        <end position="39"/>
    </location>
</feature>
<evidence type="ECO:0000313" key="7">
    <source>
        <dbReference type="EMBL" id="MBS5520574.1"/>
    </source>
</evidence>
<feature type="domain" description="TRAM" evidence="6">
    <location>
        <begin position="313"/>
        <end position="378"/>
    </location>
</feature>
<dbReference type="PANTHER" id="PTHR11603">
    <property type="entry name" value="AAA FAMILY ATPASE"/>
    <property type="match status" value="1"/>
</dbReference>
<evidence type="ECO:0000256" key="5">
    <source>
        <dbReference type="SAM" id="Phobius"/>
    </source>
</evidence>
<evidence type="ECO:0000313" key="8">
    <source>
        <dbReference type="Proteomes" id="UP000754226"/>
    </source>
</evidence>
<dbReference type="CDD" id="cd09877">
    <property type="entry name" value="PIN_YacL-like"/>
    <property type="match status" value="1"/>
</dbReference>
<protein>
    <submittedName>
        <fullName evidence="7">PIN/TRAM domain-containing protein</fullName>
    </submittedName>
</protein>
<evidence type="ECO:0000256" key="1">
    <source>
        <dbReference type="ARBA" id="ARBA00001946"/>
    </source>
</evidence>
<dbReference type="InterPro" id="IPR029060">
    <property type="entry name" value="PIN-like_dom_sf"/>
</dbReference>
<gene>
    <name evidence="7" type="ORF">KHX13_09755</name>
</gene>
<keyword evidence="3" id="KW-0378">Hydrolase</keyword>
<comment type="caution">
    <text evidence="7">The sequence shown here is derived from an EMBL/GenBank/DDBJ whole genome shotgun (WGS) entry which is preliminary data.</text>
</comment>
<dbReference type="SMART" id="SM00670">
    <property type="entry name" value="PINc"/>
    <property type="match status" value="1"/>
</dbReference>
<keyword evidence="5" id="KW-0812">Transmembrane</keyword>
<dbReference type="GO" id="GO:0004518">
    <property type="term" value="F:nuclease activity"/>
    <property type="evidence" value="ECO:0007669"/>
    <property type="project" value="UniProtKB-KW"/>
</dbReference>
<organism evidence="7 8">
    <name type="scientific">Acidaminococcus intestini</name>
    <dbReference type="NCBI Taxonomy" id="187327"/>
    <lineage>
        <taxon>Bacteria</taxon>
        <taxon>Bacillati</taxon>
        <taxon>Bacillota</taxon>
        <taxon>Negativicutes</taxon>
        <taxon>Acidaminococcales</taxon>
        <taxon>Acidaminococcaceae</taxon>
        <taxon>Acidaminococcus</taxon>
    </lineage>
</organism>
<evidence type="ECO:0000256" key="4">
    <source>
        <dbReference type="ARBA" id="ARBA00022842"/>
    </source>
</evidence>
<evidence type="ECO:0000259" key="6">
    <source>
        <dbReference type="PROSITE" id="PS50926"/>
    </source>
</evidence>